<gene>
    <name evidence="15" type="ORF">DB88DRAFT_529435</name>
</gene>
<dbReference type="Gene3D" id="1.10.510.10">
    <property type="entry name" value="Transferase(Phosphotransferase) domain 1"/>
    <property type="match status" value="1"/>
</dbReference>
<dbReference type="EC" id="2.7.11.1" evidence="2"/>
<keyword evidence="4" id="KW-0808">Transferase</keyword>
<dbReference type="PROSITE" id="PS00107">
    <property type="entry name" value="PROTEIN_KINASE_ATP"/>
    <property type="match status" value="1"/>
</dbReference>
<evidence type="ECO:0000313" key="16">
    <source>
        <dbReference type="Proteomes" id="UP001182556"/>
    </source>
</evidence>
<evidence type="ECO:0000259" key="12">
    <source>
        <dbReference type="PROSITE" id="PS50011"/>
    </source>
</evidence>
<feature type="domain" description="AGC-kinase C-terminal" evidence="14">
    <location>
        <begin position="837"/>
        <end position="921"/>
    </location>
</feature>
<protein>
    <recommendedName>
        <fullName evidence="2">non-specific serine/threonine protein kinase</fullName>
        <ecNumber evidence="2">2.7.11.1</ecNumber>
    </recommendedName>
</protein>
<feature type="compositionally biased region" description="Polar residues" evidence="11">
    <location>
        <begin position="273"/>
        <end position="293"/>
    </location>
</feature>
<dbReference type="PANTHER" id="PTHR24356:SF400">
    <property type="entry name" value="SERINE_THREONINE-PROTEIN KINASE CBK1"/>
    <property type="match status" value="1"/>
</dbReference>
<keyword evidence="5 10" id="KW-0547">Nucleotide-binding</keyword>
<dbReference type="PROSITE" id="PS51285">
    <property type="entry name" value="AGC_KINASE_CTER"/>
    <property type="match status" value="1"/>
</dbReference>
<comment type="caution">
    <text evidence="15">The sequence shown here is derived from an EMBL/GenBank/DDBJ whole genome shotgun (WGS) entry which is preliminary data.</text>
</comment>
<dbReference type="SUPFAM" id="SSF56112">
    <property type="entry name" value="Protein kinase-like (PK-like)"/>
    <property type="match status" value="1"/>
</dbReference>
<dbReference type="GO" id="GO:0035556">
    <property type="term" value="P:intracellular signal transduction"/>
    <property type="evidence" value="ECO:0007669"/>
    <property type="project" value="TreeGrafter"/>
</dbReference>
<evidence type="ECO:0000313" key="15">
    <source>
        <dbReference type="EMBL" id="KAK1922868.1"/>
    </source>
</evidence>
<dbReference type="InterPro" id="IPR000961">
    <property type="entry name" value="AGC-kinase_C"/>
</dbReference>
<dbReference type="PROSITE" id="PS50011">
    <property type="entry name" value="PROTEIN_KINASE_DOM"/>
    <property type="match status" value="1"/>
</dbReference>
<evidence type="ECO:0000256" key="10">
    <source>
        <dbReference type="PROSITE-ProRule" id="PRU10141"/>
    </source>
</evidence>
<keyword evidence="7 10" id="KW-0067">ATP-binding</keyword>
<dbReference type="Pfam" id="PF00069">
    <property type="entry name" value="Pkinase"/>
    <property type="match status" value="2"/>
</dbReference>
<accession>A0AAD9CYD3</accession>
<organism evidence="15 16">
    <name type="scientific">Papiliotrema laurentii</name>
    <name type="common">Cryptococcus laurentii</name>
    <dbReference type="NCBI Taxonomy" id="5418"/>
    <lineage>
        <taxon>Eukaryota</taxon>
        <taxon>Fungi</taxon>
        <taxon>Dikarya</taxon>
        <taxon>Basidiomycota</taxon>
        <taxon>Agaricomycotina</taxon>
        <taxon>Tremellomycetes</taxon>
        <taxon>Tremellales</taxon>
        <taxon>Rhynchogastremaceae</taxon>
        <taxon>Papiliotrema</taxon>
    </lineage>
</organism>
<evidence type="ECO:0000256" key="9">
    <source>
        <dbReference type="ARBA" id="ARBA00048679"/>
    </source>
</evidence>
<dbReference type="InterPro" id="IPR008271">
    <property type="entry name" value="Ser/Thr_kinase_AS"/>
</dbReference>
<feature type="compositionally biased region" description="Polar residues" evidence="11">
    <location>
        <begin position="320"/>
        <end position="334"/>
    </location>
</feature>
<evidence type="ECO:0000256" key="2">
    <source>
        <dbReference type="ARBA" id="ARBA00012513"/>
    </source>
</evidence>
<feature type="binding site" evidence="10">
    <location>
        <position position="503"/>
    </location>
    <ligand>
        <name>ATP</name>
        <dbReference type="ChEBI" id="CHEBI:30616"/>
    </ligand>
</feature>
<evidence type="ECO:0000256" key="6">
    <source>
        <dbReference type="ARBA" id="ARBA00022777"/>
    </source>
</evidence>
<dbReference type="InterPro" id="IPR000719">
    <property type="entry name" value="Prot_kinase_dom"/>
</dbReference>
<dbReference type="InterPro" id="IPR050236">
    <property type="entry name" value="Ser_Thr_kinase_AGC"/>
</dbReference>
<evidence type="ECO:0000259" key="13">
    <source>
        <dbReference type="PROSITE" id="PS50108"/>
    </source>
</evidence>
<comment type="catalytic activity">
    <reaction evidence="8">
        <text>L-threonyl-[protein] + ATP = O-phospho-L-threonyl-[protein] + ADP + H(+)</text>
        <dbReference type="Rhea" id="RHEA:46608"/>
        <dbReference type="Rhea" id="RHEA-COMP:11060"/>
        <dbReference type="Rhea" id="RHEA-COMP:11605"/>
        <dbReference type="ChEBI" id="CHEBI:15378"/>
        <dbReference type="ChEBI" id="CHEBI:30013"/>
        <dbReference type="ChEBI" id="CHEBI:30616"/>
        <dbReference type="ChEBI" id="CHEBI:61977"/>
        <dbReference type="ChEBI" id="CHEBI:456216"/>
        <dbReference type="EC" id="2.7.11.1"/>
    </reaction>
</comment>
<evidence type="ECO:0000256" key="7">
    <source>
        <dbReference type="ARBA" id="ARBA00022840"/>
    </source>
</evidence>
<reference evidence="15" key="1">
    <citation type="submission" date="2023-02" db="EMBL/GenBank/DDBJ databases">
        <title>Identification and recombinant expression of a fungal hydrolase from Papiliotrema laurentii that hydrolyzes apple cutin and clears colloidal polyester polyurethane.</title>
        <authorList>
            <consortium name="DOE Joint Genome Institute"/>
            <person name="Roman V.A."/>
            <person name="Bojanowski C."/>
            <person name="Crable B.R."/>
            <person name="Wagner D.N."/>
            <person name="Hung C.S."/>
            <person name="Nadeau L.J."/>
            <person name="Schratz L."/>
            <person name="Haridas S."/>
            <person name="Pangilinan J."/>
            <person name="Lipzen A."/>
            <person name="Na H."/>
            <person name="Yan M."/>
            <person name="Ng V."/>
            <person name="Grigoriev I.V."/>
            <person name="Spatafora J.W."/>
            <person name="Barlow D."/>
            <person name="Biffinger J."/>
            <person name="Kelley-Loughnane N."/>
            <person name="Varaljay V.A."/>
            <person name="Crookes-Goodson W.J."/>
        </authorList>
    </citation>
    <scope>NUCLEOTIDE SEQUENCE</scope>
    <source>
        <strain evidence="15">5307AH</strain>
    </source>
</reference>
<evidence type="ECO:0000259" key="14">
    <source>
        <dbReference type="PROSITE" id="PS51285"/>
    </source>
</evidence>
<feature type="region of interest" description="Disordered" evidence="11">
    <location>
        <begin position="33"/>
        <end position="57"/>
    </location>
</feature>
<dbReference type="SMART" id="SM00133">
    <property type="entry name" value="S_TK_X"/>
    <property type="match status" value="1"/>
</dbReference>
<dbReference type="GO" id="GO:0004674">
    <property type="term" value="F:protein serine/threonine kinase activity"/>
    <property type="evidence" value="ECO:0007669"/>
    <property type="project" value="UniProtKB-KW"/>
</dbReference>
<evidence type="ECO:0000256" key="5">
    <source>
        <dbReference type="ARBA" id="ARBA00022741"/>
    </source>
</evidence>
<evidence type="ECO:0000256" key="8">
    <source>
        <dbReference type="ARBA" id="ARBA00047899"/>
    </source>
</evidence>
<feature type="domain" description="CRIB" evidence="13">
    <location>
        <begin position="106"/>
        <end position="119"/>
    </location>
</feature>
<comment type="similarity">
    <text evidence="1">Belongs to the protein kinase superfamily. AGC Ser/Thr protein kinase family. DMPK subfamily.</text>
</comment>
<feature type="region of interest" description="Disordered" evidence="11">
    <location>
        <begin position="311"/>
        <end position="350"/>
    </location>
</feature>
<dbReference type="PROSITE" id="PS00108">
    <property type="entry name" value="PROTEIN_KINASE_ST"/>
    <property type="match status" value="1"/>
</dbReference>
<evidence type="ECO:0000256" key="11">
    <source>
        <dbReference type="SAM" id="MobiDB-lite"/>
    </source>
</evidence>
<dbReference type="Gene3D" id="3.30.200.20">
    <property type="entry name" value="Phosphorylase Kinase, domain 1"/>
    <property type="match status" value="1"/>
</dbReference>
<dbReference type="Proteomes" id="UP001182556">
    <property type="component" value="Unassembled WGS sequence"/>
</dbReference>
<feature type="domain" description="Protein kinase" evidence="12">
    <location>
        <begin position="474"/>
        <end position="836"/>
    </location>
</feature>
<evidence type="ECO:0000256" key="3">
    <source>
        <dbReference type="ARBA" id="ARBA00022527"/>
    </source>
</evidence>
<sequence>MSSKPTSPYMIHSGFTDLLQLIATTPLRLLSSSRPTPRYQWEAPSTRSGPTSIPGDRQGEQQLFLETQHHVQQPRSLRIPIEEGERDRGNAISVPLRRRKVDKRLISAPTDFRHIHHASTYEEATEMLLKWSFEGVDDNDGDSSWAAPLRDLVRARAKEQQARAVAAVVEATAKYRVSKYPALHPGQLHVVNGMPSSIYSTHNTALDPVVTTTDVSIHTSNGASSISPLLADASTPRLIADMSKNYFDLSSARSSEGSSQSVAVSSPVGVQSNTMGQFDNIGSQKPSTPSTSLKPAMDLVQNTAPLVIKKKSLPPFGSDAETSSSERNYNSTHVYQPARPSSPKKRLSKGAAGLVATKPVGQTSTFAPQTPFRIITPSLETLERAMSIALFFEQYYHSLLHAPSLITASTKPTAQAGNHILNRARRLAQLEASFALPENHFMSEAERQSRRDELARDETKLLREKRRKVDVHAFEMGRVIGHGAFGVVRIAREYHSGRLVAVKQLRKADMLQKSQEGHVKAEKDVLAAAASRTIGHDGDTSRSRIVKLHYAFQDADHLYLVLEYMGGGDLLNLLVERDTFPESMTRFYVAEMILALQETHALGYVHRDIKPDNFLFDPDGHLKVSDFGLATDLHWMHDTNYYGAQRRALLRKHGIDLELGDAYAGERKTKRMRKEEVERIMGREWLQEGNGVLTWWDKNRKKLAYSVCGTNSYMAPEVIRGQGYGFGCDWWSLGVIMYECLYGYPPFTSPSRHITRQKILDWRNTLKFSTSPRLSKSCLDIMVRLLCEPEDRIGSTTDLASLVSSGTLRSATWRTGYGSGGLDRDGAEELMCHPWFDGIDWNNLHRMKAPYQPDLIGDDDTRHFDEDIPDEPLAPVGGAIDTTKDPMLRHPIHGPSILEIRKQLAFKGWTFKAPQTSGGITRLGEIAFLSSDADSEHSGESSRTIMAHGHEAAGIGLGLAGEEGIGIGTIGSTTRSRAMSF</sequence>
<dbReference type="InterPro" id="IPR011009">
    <property type="entry name" value="Kinase-like_dom_sf"/>
</dbReference>
<dbReference type="PANTHER" id="PTHR24356">
    <property type="entry name" value="SERINE/THREONINE-PROTEIN KINASE"/>
    <property type="match status" value="1"/>
</dbReference>
<dbReference type="InterPro" id="IPR000095">
    <property type="entry name" value="CRIB_dom"/>
</dbReference>
<feature type="compositionally biased region" description="Low complexity" evidence="11">
    <location>
        <begin position="251"/>
        <end position="272"/>
    </location>
</feature>
<comment type="catalytic activity">
    <reaction evidence="9">
        <text>L-seryl-[protein] + ATP = O-phospho-L-seryl-[protein] + ADP + H(+)</text>
        <dbReference type="Rhea" id="RHEA:17989"/>
        <dbReference type="Rhea" id="RHEA-COMP:9863"/>
        <dbReference type="Rhea" id="RHEA-COMP:11604"/>
        <dbReference type="ChEBI" id="CHEBI:15378"/>
        <dbReference type="ChEBI" id="CHEBI:29999"/>
        <dbReference type="ChEBI" id="CHEBI:30616"/>
        <dbReference type="ChEBI" id="CHEBI:83421"/>
        <dbReference type="ChEBI" id="CHEBI:456216"/>
        <dbReference type="EC" id="2.7.11.1"/>
    </reaction>
</comment>
<dbReference type="InterPro" id="IPR017441">
    <property type="entry name" value="Protein_kinase_ATP_BS"/>
</dbReference>
<dbReference type="EMBL" id="JAODAN010000007">
    <property type="protein sequence ID" value="KAK1922868.1"/>
    <property type="molecule type" value="Genomic_DNA"/>
</dbReference>
<feature type="region of interest" description="Disordered" evidence="11">
    <location>
        <begin position="251"/>
        <end position="295"/>
    </location>
</feature>
<dbReference type="AlphaFoldDB" id="A0AAD9CYD3"/>
<dbReference type="CDD" id="cd05573">
    <property type="entry name" value="STKc_ROCK_NDR_like"/>
    <property type="match status" value="1"/>
</dbReference>
<name>A0AAD9CYD3_PAPLA</name>
<dbReference type="SMART" id="SM00220">
    <property type="entry name" value="S_TKc"/>
    <property type="match status" value="1"/>
</dbReference>
<proteinExistence type="inferred from homology"/>
<evidence type="ECO:0000256" key="1">
    <source>
        <dbReference type="ARBA" id="ARBA00005719"/>
    </source>
</evidence>
<evidence type="ECO:0000256" key="4">
    <source>
        <dbReference type="ARBA" id="ARBA00022679"/>
    </source>
</evidence>
<keyword evidence="3" id="KW-0723">Serine/threonine-protein kinase</keyword>
<dbReference type="GO" id="GO:0005524">
    <property type="term" value="F:ATP binding"/>
    <property type="evidence" value="ECO:0007669"/>
    <property type="project" value="UniProtKB-UniRule"/>
</dbReference>
<keyword evidence="6 15" id="KW-0418">Kinase</keyword>
<keyword evidence="16" id="KW-1185">Reference proteome</keyword>
<dbReference type="PROSITE" id="PS50108">
    <property type="entry name" value="CRIB"/>
    <property type="match status" value="1"/>
</dbReference>